<dbReference type="OrthoDB" id="8194627at2"/>
<gene>
    <name evidence="1" type="ORF">CWS72_09715</name>
</gene>
<dbReference type="Proteomes" id="UP000233293">
    <property type="component" value="Unassembled WGS sequence"/>
</dbReference>
<dbReference type="EMBL" id="PIUM01000008">
    <property type="protein sequence ID" value="PKU24847.1"/>
    <property type="molecule type" value="Genomic_DNA"/>
</dbReference>
<evidence type="ECO:0008006" key="3">
    <source>
        <dbReference type="Google" id="ProtNLM"/>
    </source>
</evidence>
<comment type="caution">
    <text evidence="1">The sequence shown here is derived from an EMBL/GenBank/DDBJ whole genome shotgun (WGS) entry which is preliminary data.</text>
</comment>
<name>A0A2N3PWR4_9PROT</name>
<protein>
    <recommendedName>
        <fullName evidence="3">DUF2336 domain-containing protein</fullName>
    </recommendedName>
</protein>
<reference evidence="2" key="1">
    <citation type="submission" date="2017-12" db="EMBL/GenBank/DDBJ databases">
        <title>Draft genome sequence of Telmatospirillum siberiense 26-4b1T, an acidotolerant peatland alphaproteobacterium potentially involved in sulfur cycling.</title>
        <authorList>
            <person name="Hausmann B."/>
            <person name="Pjevac P."/>
            <person name="Schreck K."/>
            <person name="Herbold C.W."/>
            <person name="Daims H."/>
            <person name="Wagner M."/>
            <person name="Pester M."/>
            <person name="Loy A."/>
        </authorList>
    </citation>
    <scope>NUCLEOTIDE SEQUENCE [LARGE SCALE GENOMIC DNA]</scope>
    <source>
        <strain evidence="2">26-4b1</strain>
    </source>
</reference>
<evidence type="ECO:0000313" key="2">
    <source>
        <dbReference type="Proteomes" id="UP000233293"/>
    </source>
</evidence>
<sequence length="376" mass="42252">MTDFGTLTSEELLALARDRSDARRGELAQIMVDLFRDEQRRLSDGERDMMTAILHQLLGEVEMTVRRFIAEQLASDPRLPRSLARDLANDTIEVAWPLLRNSRVLEDVDLIEVVHQRSLEHRLVIAQRHALSSSVSNALVEVGEESVIVSLLNNAGASLRFDTVALLAERSRVIDAFQEPLLRRGELTPELAKRMFLWVSAALRVHIVERFRIDPPMVDDLLEEAVAAGLAGSFQSSNDVYLIEQMERAGIILPSMMLESLAAGQVTLFSRVVEKLTGIRGTLARRLLFDPSGEGLAVLCRSVELPKGQFIEIFRIASRARITDAIRLDRDCRRLENFYDAIETDAARGVIARWRRSPDYLSVLRSIELARGGRAS</sequence>
<dbReference type="Pfam" id="PF10098">
    <property type="entry name" value="DUF2336"/>
    <property type="match status" value="1"/>
</dbReference>
<proteinExistence type="predicted"/>
<keyword evidence="2" id="KW-1185">Reference proteome</keyword>
<dbReference type="RefSeq" id="WP_101250390.1">
    <property type="nucleotide sequence ID" value="NZ_PIUM01000008.1"/>
</dbReference>
<accession>A0A2N3PWR4</accession>
<evidence type="ECO:0000313" key="1">
    <source>
        <dbReference type="EMBL" id="PKU24847.1"/>
    </source>
</evidence>
<dbReference type="InterPro" id="IPR019285">
    <property type="entry name" value="DUF2336"/>
</dbReference>
<organism evidence="1 2">
    <name type="scientific">Telmatospirillum siberiense</name>
    <dbReference type="NCBI Taxonomy" id="382514"/>
    <lineage>
        <taxon>Bacteria</taxon>
        <taxon>Pseudomonadati</taxon>
        <taxon>Pseudomonadota</taxon>
        <taxon>Alphaproteobacteria</taxon>
        <taxon>Rhodospirillales</taxon>
        <taxon>Rhodospirillaceae</taxon>
        <taxon>Telmatospirillum</taxon>
    </lineage>
</organism>
<dbReference type="AlphaFoldDB" id="A0A2N3PWR4"/>